<evidence type="ECO:0000313" key="2">
    <source>
        <dbReference type="Proteomes" id="UP001201812"/>
    </source>
</evidence>
<accession>A0AAD4MS31</accession>
<gene>
    <name evidence="1" type="ORF">DdX_17077</name>
</gene>
<organism evidence="1 2">
    <name type="scientific">Ditylenchus destructor</name>
    <dbReference type="NCBI Taxonomy" id="166010"/>
    <lineage>
        <taxon>Eukaryota</taxon>
        <taxon>Metazoa</taxon>
        <taxon>Ecdysozoa</taxon>
        <taxon>Nematoda</taxon>
        <taxon>Chromadorea</taxon>
        <taxon>Rhabditida</taxon>
        <taxon>Tylenchina</taxon>
        <taxon>Tylenchomorpha</taxon>
        <taxon>Sphaerularioidea</taxon>
        <taxon>Anguinidae</taxon>
        <taxon>Anguininae</taxon>
        <taxon>Ditylenchus</taxon>
    </lineage>
</organism>
<proteinExistence type="predicted"/>
<reference evidence="1" key="1">
    <citation type="submission" date="2022-01" db="EMBL/GenBank/DDBJ databases">
        <title>Genome Sequence Resource for Two Populations of Ditylenchus destructor, the Migratory Endoparasitic Phytonematode.</title>
        <authorList>
            <person name="Zhang H."/>
            <person name="Lin R."/>
            <person name="Xie B."/>
        </authorList>
    </citation>
    <scope>NUCLEOTIDE SEQUENCE</scope>
    <source>
        <strain evidence="1">BazhouSP</strain>
    </source>
</reference>
<dbReference type="Proteomes" id="UP001201812">
    <property type="component" value="Unassembled WGS sequence"/>
</dbReference>
<evidence type="ECO:0000313" key="1">
    <source>
        <dbReference type="EMBL" id="KAI1699845.1"/>
    </source>
</evidence>
<protein>
    <submittedName>
        <fullName evidence="1">Uncharacterized protein</fullName>
    </submittedName>
</protein>
<name>A0AAD4MS31_9BILA</name>
<comment type="caution">
    <text evidence="1">The sequence shown here is derived from an EMBL/GenBank/DDBJ whole genome shotgun (WGS) entry which is preliminary data.</text>
</comment>
<keyword evidence="2" id="KW-1185">Reference proteome</keyword>
<dbReference type="EMBL" id="JAKKPZ010000165">
    <property type="protein sequence ID" value="KAI1699845.1"/>
    <property type="molecule type" value="Genomic_DNA"/>
</dbReference>
<dbReference type="AlphaFoldDB" id="A0AAD4MS31"/>
<sequence>MHFQHCTMQSVNNAHLNTNASGPTTSHESLSSRSFSKTLATSMDSMCPTKTFSDSEYLTFTSSELQNVQLKPKKPGLRSSYELLVSVITVWHPVTDANRFSVALFSNLRHTYANSMECAAECMTGLVFEETIEDKTIQSLVYVELKVRQIRESSRWLSESVIFRNIRELLEPNRENALAQADQYPKELKWPLALDEALMLEVSERPLRWIMLDMFLCIQMVSRHKDTWINDRKGYIVNTEIPTIRSSR</sequence>